<reference evidence="1 2" key="1">
    <citation type="journal article" date="2013" name="Chin. Sci. Bull.">
        <title>Genome survey uncovers the secrets of sex and lifestyle in caterpillar fungus.</title>
        <authorList>
            <person name="Hu X."/>
            <person name="Zhang Y."/>
            <person name="Xiao G."/>
            <person name="Zheng P."/>
            <person name="Xia Y."/>
            <person name="Zhang X."/>
            <person name="St Leger R.J."/>
            <person name="Liu X."/>
            <person name="Wang C."/>
        </authorList>
    </citation>
    <scope>NUCLEOTIDE SEQUENCE [LARGE SCALE GENOMIC DNA]</scope>
    <source>
        <strain evidence="2">Co18 / CGMCC 3.14243</strain>
        <tissue evidence="1">Fruit-body</tissue>
    </source>
</reference>
<organism evidence="1 2">
    <name type="scientific">Ophiocordyceps sinensis (strain Co18 / CGMCC 3.14243)</name>
    <name type="common">Yarsagumba caterpillar fungus</name>
    <name type="synonym">Hirsutella sinensis</name>
    <dbReference type="NCBI Taxonomy" id="911162"/>
    <lineage>
        <taxon>Eukaryota</taxon>
        <taxon>Fungi</taxon>
        <taxon>Dikarya</taxon>
        <taxon>Ascomycota</taxon>
        <taxon>Pezizomycotina</taxon>
        <taxon>Sordariomycetes</taxon>
        <taxon>Hypocreomycetidae</taxon>
        <taxon>Hypocreales</taxon>
        <taxon>Ophiocordycipitaceae</taxon>
        <taxon>Ophiocordyceps</taxon>
    </lineage>
</organism>
<dbReference type="EMBL" id="KE655499">
    <property type="protein sequence ID" value="EQK98132.1"/>
    <property type="molecule type" value="Genomic_DNA"/>
</dbReference>
<proteinExistence type="predicted"/>
<dbReference type="HOGENOM" id="CLU_1563335_0_0_1"/>
<dbReference type="Proteomes" id="UP000019374">
    <property type="component" value="Unassembled WGS sequence"/>
</dbReference>
<dbReference type="Gene3D" id="2.60.120.680">
    <property type="entry name" value="GOLD domain"/>
    <property type="match status" value="1"/>
</dbReference>
<dbReference type="SUPFAM" id="SSF101576">
    <property type="entry name" value="Supernatant protein factor (SPF), C-terminal domain"/>
    <property type="match status" value="1"/>
</dbReference>
<name>T5A8M1_OPHSC</name>
<evidence type="ECO:0000313" key="2">
    <source>
        <dbReference type="Proteomes" id="UP000019374"/>
    </source>
</evidence>
<dbReference type="AlphaFoldDB" id="T5A8M1"/>
<dbReference type="eggNOG" id="KOG1737">
    <property type="taxonomic scope" value="Eukaryota"/>
</dbReference>
<dbReference type="InterPro" id="IPR036598">
    <property type="entry name" value="GOLD_dom_sf"/>
</dbReference>
<evidence type="ECO:0000313" key="1">
    <source>
        <dbReference type="EMBL" id="EQK98132.1"/>
    </source>
</evidence>
<accession>T5A8M1</accession>
<sequence length="171" mass="18262">MAGIERLEVHSKSYVVRWVKVDQGNTLSWSVQPHKKSINFGVVKHPGSGATSLLSSAGDDTDAAQTQSLADSKSLRNSKKEATAQDMLAGKGFVPILWQGKCEADKVSLGTYDVQLGNSGMYGLVFDNTFSKQTSKMATFVVLTYPTGAPPRTATHVPNLQLPQAHGLGLG</sequence>
<protein>
    <submittedName>
        <fullName evidence="1">Gold</fullName>
    </submittedName>
</protein>
<gene>
    <name evidence="1" type="ORF">OCS_06154</name>
</gene>